<organism evidence="2 3">
    <name type="scientific">Stappia taiwanensis</name>
    <dbReference type="NCBI Taxonomy" id="992267"/>
    <lineage>
        <taxon>Bacteria</taxon>
        <taxon>Pseudomonadati</taxon>
        <taxon>Pseudomonadota</taxon>
        <taxon>Alphaproteobacteria</taxon>
        <taxon>Hyphomicrobiales</taxon>
        <taxon>Stappiaceae</taxon>
        <taxon>Stappia</taxon>
    </lineage>
</organism>
<dbReference type="Pfam" id="PF00903">
    <property type="entry name" value="Glyoxalase"/>
    <property type="match status" value="1"/>
</dbReference>
<dbReference type="AlphaFoldDB" id="A0A838XSX9"/>
<dbReference type="PROSITE" id="PS51819">
    <property type="entry name" value="VOC"/>
    <property type="match status" value="1"/>
</dbReference>
<dbReference type="Proteomes" id="UP000559404">
    <property type="component" value="Unassembled WGS sequence"/>
</dbReference>
<protein>
    <submittedName>
        <fullName evidence="2">VOC family protein</fullName>
    </submittedName>
</protein>
<dbReference type="InterPro" id="IPR004360">
    <property type="entry name" value="Glyas_Fos-R_dOase_dom"/>
</dbReference>
<dbReference type="InterPro" id="IPR037523">
    <property type="entry name" value="VOC_core"/>
</dbReference>
<evidence type="ECO:0000313" key="2">
    <source>
        <dbReference type="EMBL" id="MBA4613452.1"/>
    </source>
</evidence>
<name>A0A838XSX9_9HYPH</name>
<proteinExistence type="predicted"/>
<dbReference type="Gene3D" id="3.10.180.10">
    <property type="entry name" value="2,3-Dihydroxybiphenyl 1,2-Dioxygenase, domain 1"/>
    <property type="match status" value="1"/>
</dbReference>
<sequence>MSEHGHFYWNELMTRDVEAAKAFYGSALDWTFSGMDMPGGTYWLAMQGEKPVGGIFQMTGPEFDGVPDHWMSYLAVDDIDARLDKAVDAGATLMRPAFDVEGVGRIGILKDPGGAVMGWMTPVPMDAPA</sequence>
<evidence type="ECO:0000313" key="3">
    <source>
        <dbReference type="Proteomes" id="UP000559404"/>
    </source>
</evidence>
<dbReference type="PANTHER" id="PTHR33993:SF14">
    <property type="entry name" value="GB|AAF24581.1"/>
    <property type="match status" value="1"/>
</dbReference>
<evidence type="ECO:0000259" key="1">
    <source>
        <dbReference type="PROSITE" id="PS51819"/>
    </source>
</evidence>
<dbReference type="RefSeq" id="WP_181761647.1">
    <property type="nucleotide sequence ID" value="NZ_BMCR01000007.1"/>
</dbReference>
<gene>
    <name evidence="2" type="ORF">H1W37_17460</name>
</gene>
<comment type="caution">
    <text evidence="2">The sequence shown here is derived from an EMBL/GenBank/DDBJ whole genome shotgun (WGS) entry which is preliminary data.</text>
</comment>
<accession>A0A838XSX9</accession>
<keyword evidence="3" id="KW-1185">Reference proteome</keyword>
<reference evidence="2 3" key="2">
    <citation type="submission" date="2020-08" db="EMBL/GenBank/DDBJ databases">
        <title>Stappia taiwanensis sp. nov., isolated from a coastal thermal spring.</title>
        <authorList>
            <person name="Kampfer P."/>
        </authorList>
    </citation>
    <scope>NUCLEOTIDE SEQUENCE [LARGE SCALE GENOMIC DNA]</scope>
    <source>
        <strain evidence="2 3">DSM 23284</strain>
    </source>
</reference>
<feature type="domain" description="VOC" evidence="1">
    <location>
        <begin position="6"/>
        <end position="122"/>
    </location>
</feature>
<dbReference type="EMBL" id="JACEON010000019">
    <property type="protein sequence ID" value="MBA4613452.1"/>
    <property type="molecule type" value="Genomic_DNA"/>
</dbReference>
<dbReference type="InterPro" id="IPR029068">
    <property type="entry name" value="Glyas_Bleomycin-R_OHBP_Dase"/>
</dbReference>
<dbReference type="CDD" id="cd07247">
    <property type="entry name" value="SgaA_N_like"/>
    <property type="match status" value="1"/>
</dbReference>
<dbReference type="PANTHER" id="PTHR33993">
    <property type="entry name" value="GLYOXALASE-RELATED"/>
    <property type="match status" value="1"/>
</dbReference>
<dbReference type="SUPFAM" id="SSF54593">
    <property type="entry name" value="Glyoxalase/Bleomycin resistance protein/Dihydroxybiphenyl dioxygenase"/>
    <property type="match status" value="1"/>
</dbReference>
<reference evidence="2 3" key="1">
    <citation type="submission" date="2020-07" db="EMBL/GenBank/DDBJ databases">
        <authorList>
            <person name="Li M."/>
        </authorList>
    </citation>
    <scope>NUCLEOTIDE SEQUENCE [LARGE SCALE GENOMIC DNA]</scope>
    <source>
        <strain evidence="2 3">DSM 23284</strain>
    </source>
</reference>
<dbReference type="InterPro" id="IPR052164">
    <property type="entry name" value="Anthracycline_SecMetBiosynth"/>
</dbReference>